<dbReference type="InterPro" id="IPR051398">
    <property type="entry name" value="Polysacch_Deacetylase"/>
</dbReference>
<dbReference type="Proteomes" id="UP000002706">
    <property type="component" value="Chromosome"/>
</dbReference>
<dbReference type="HOGENOM" id="CLU_753751_0_0_9"/>
<dbReference type="RefSeq" id="WP_011345456.1">
    <property type="nucleotide sequence ID" value="NC_007503.1"/>
</dbReference>
<feature type="transmembrane region" description="Helical" evidence="3">
    <location>
        <begin position="7"/>
        <end position="26"/>
    </location>
</feature>
<dbReference type="STRING" id="246194.CHY_2590"/>
<dbReference type="Pfam" id="PF01522">
    <property type="entry name" value="Polysacc_deac_1"/>
    <property type="match status" value="1"/>
</dbReference>
<dbReference type="GO" id="GO:0005576">
    <property type="term" value="C:extracellular region"/>
    <property type="evidence" value="ECO:0007669"/>
    <property type="project" value="UniProtKB-SubCell"/>
</dbReference>
<evidence type="ECO:0000313" key="6">
    <source>
        <dbReference type="Proteomes" id="UP000002706"/>
    </source>
</evidence>
<keyword evidence="6" id="KW-1185">Reference proteome</keyword>
<dbReference type="PROSITE" id="PS51677">
    <property type="entry name" value="NODB"/>
    <property type="match status" value="1"/>
</dbReference>
<keyword evidence="3" id="KW-1133">Transmembrane helix</keyword>
<dbReference type="EMBL" id="CP000141">
    <property type="protein sequence ID" value="ABB15982.1"/>
    <property type="molecule type" value="Genomic_DNA"/>
</dbReference>
<sequence length="367" mass="41856">MKFWLKIILIQLIIFVAIFTLGIFFIEGDVFDFFTPDDLKTFKVIGFGAKNNSYKIYFDSPILARGKIKIYNEVNDLVREINLERIKKGTNEVTWDGRDNDGNLLTEDRYRFEVEAELYHIPVFLFLDIKPPGVDDQNIYALYPQTLDRILELIKEGGFQTATAGEIADYVGERNLPPPKPVGLIFIDGYKGFFNDGAGLLKAYDMKFSLFLITGYIGVRPEMMNWEEVRAISQLGLAEFGIEGHKIPDNGFWSQKPGESLEQYKSRIISDVNAARELVGKNLNTGVEGFLWKAKQNNSLNMAAVRQSGIKYQVLINYDLVNEIGQGDIVYAYPVSKTTDIKEIEKRLNNIVEKKIIFKGVLQENNE</sequence>
<dbReference type="InterPro" id="IPR011330">
    <property type="entry name" value="Glyco_hydro/deAcase_b/a-brl"/>
</dbReference>
<keyword evidence="2" id="KW-0732">Signal</keyword>
<evidence type="ECO:0000256" key="3">
    <source>
        <dbReference type="SAM" id="Phobius"/>
    </source>
</evidence>
<gene>
    <name evidence="5" type="ordered locus">CHY_2590</name>
</gene>
<accession>Q3A901</accession>
<protein>
    <submittedName>
        <fullName evidence="5">Polysaccharide deacetylase family protein</fullName>
    </submittedName>
</protein>
<dbReference type="Gene3D" id="2.60.40.4070">
    <property type="match status" value="1"/>
</dbReference>
<dbReference type="CDD" id="cd10918">
    <property type="entry name" value="CE4_NodB_like_5s_6s"/>
    <property type="match status" value="1"/>
</dbReference>
<dbReference type="OrthoDB" id="9778320at2"/>
<dbReference type="InterPro" id="IPR002509">
    <property type="entry name" value="NODB_dom"/>
</dbReference>
<proteinExistence type="predicted"/>
<dbReference type="InParanoid" id="Q3A901"/>
<dbReference type="SUPFAM" id="SSF88713">
    <property type="entry name" value="Glycoside hydrolase/deacetylase"/>
    <property type="match status" value="1"/>
</dbReference>
<evidence type="ECO:0000313" key="5">
    <source>
        <dbReference type="EMBL" id="ABB15982.1"/>
    </source>
</evidence>
<comment type="subcellular location">
    <subcellularLocation>
        <location evidence="1">Secreted</location>
    </subcellularLocation>
</comment>
<dbReference type="AlphaFoldDB" id="Q3A901"/>
<dbReference type="eggNOG" id="COG0726">
    <property type="taxonomic scope" value="Bacteria"/>
</dbReference>
<evidence type="ECO:0000256" key="1">
    <source>
        <dbReference type="ARBA" id="ARBA00004613"/>
    </source>
</evidence>
<keyword evidence="3" id="KW-0472">Membrane</keyword>
<reference evidence="5 6" key="1">
    <citation type="journal article" date="2005" name="PLoS Genet.">
        <title>Life in hot carbon monoxide: the complete genome sequence of Carboxydothermus hydrogenoformans Z-2901.</title>
        <authorList>
            <person name="Wu M."/>
            <person name="Ren Q."/>
            <person name="Durkin A.S."/>
            <person name="Daugherty S.C."/>
            <person name="Brinkac L.M."/>
            <person name="Dodson R.J."/>
            <person name="Madupu R."/>
            <person name="Sullivan S.A."/>
            <person name="Kolonay J.F."/>
            <person name="Haft D.H."/>
            <person name="Nelson W.C."/>
            <person name="Tallon L.J."/>
            <person name="Jones K.M."/>
            <person name="Ulrich L.E."/>
            <person name="Gonzalez J.M."/>
            <person name="Zhulin I.B."/>
            <person name="Robb F.T."/>
            <person name="Eisen J.A."/>
        </authorList>
    </citation>
    <scope>NUCLEOTIDE SEQUENCE [LARGE SCALE GENOMIC DNA]</scope>
    <source>
        <strain evidence="6">ATCC BAA-161 / DSM 6008 / Z-2901</strain>
    </source>
</reference>
<dbReference type="Pfam" id="PF13860">
    <property type="entry name" value="FlgD_ig"/>
    <property type="match status" value="1"/>
</dbReference>
<dbReference type="PANTHER" id="PTHR34216:SF3">
    <property type="entry name" value="POLY-BETA-1,6-N-ACETYL-D-GLUCOSAMINE N-DEACETYLASE"/>
    <property type="match status" value="1"/>
</dbReference>
<dbReference type="GO" id="GO:0016810">
    <property type="term" value="F:hydrolase activity, acting on carbon-nitrogen (but not peptide) bonds"/>
    <property type="evidence" value="ECO:0007669"/>
    <property type="project" value="InterPro"/>
</dbReference>
<evidence type="ECO:0000256" key="2">
    <source>
        <dbReference type="ARBA" id="ARBA00022729"/>
    </source>
</evidence>
<name>Q3A901_CARHZ</name>
<keyword evidence="3" id="KW-0812">Transmembrane</keyword>
<dbReference type="PANTHER" id="PTHR34216">
    <property type="match status" value="1"/>
</dbReference>
<dbReference type="Gene3D" id="3.20.20.370">
    <property type="entry name" value="Glycoside hydrolase/deacetylase"/>
    <property type="match status" value="1"/>
</dbReference>
<organism evidence="5 6">
    <name type="scientific">Carboxydothermus hydrogenoformans (strain ATCC BAA-161 / DSM 6008 / Z-2901)</name>
    <dbReference type="NCBI Taxonomy" id="246194"/>
    <lineage>
        <taxon>Bacteria</taxon>
        <taxon>Bacillati</taxon>
        <taxon>Bacillota</taxon>
        <taxon>Clostridia</taxon>
        <taxon>Thermoanaerobacterales</taxon>
        <taxon>Thermoanaerobacteraceae</taxon>
        <taxon>Carboxydothermus</taxon>
    </lineage>
</organism>
<feature type="domain" description="NodB homology" evidence="4">
    <location>
        <begin position="180"/>
        <end position="367"/>
    </location>
</feature>
<evidence type="ECO:0000259" key="4">
    <source>
        <dbReference type="PROSITE" id="PS51677"/>
    </source>
</evidence>
<dbReference type="InterPro" id="IPR025965">
    <property type="entry name" value="FlgD/Vpr_Ig-like"/>
</dbReference>
<dbReference type="KEGG" id="chy:CHY_2590"/>
<dbReference type="GO" id="GO:0005975">
    <property type="term" value="P:carbohydrate metabolic process"/>
    <property type="evidence" value="ECO:0007669"/>
    <property type="project" value="InterPro"/>
</dbReference>